<evidence type="ECO:0000313" key="2">
    <source>
        <dbReference type="EMBL" id="MBB5331023.1"/>
    </source>
</evidence>
<reference evidence="2 3" key="1">
    <citation type="submission" date="2020-08" db="EMBL/GenBank/DDBJ databases">
        <title>Genomic Encyclopedia of Type Strains, Phase IV (KMG-V): Genome sequencing to study the core and pangenomes of soil and plant-associated prokaryotes.</title>
        <authorList>
            <person name="Whitman W."/>
        </authorList>
    </citation>
    <scope>NUCLEOTIDE SEQUENCE [LARGE SCALE GENOMIC DNA]</scope>
    <source>
        <strain evidence="2 3">X5P2</strain>
    </source>
</reference>
<accession>A0A9X0QID8</accession>
<sequence length="94" mass="9695">MQAAFAKADGGVEGGEAAKADVEWRDGSTGAEFAVLLFEDGDEGGGGCGLWLGGARFSRETGFEWGRAGGGKLVLREEGGSCGRGKELQKLAQR</sequence>
<organism evidence="2 3">
    <name type="scientific">Tunturiibacter gelidiferens</name>
    <dbReference type="NCBI Taxonomy" id="3069689"/>
    <lineage>
        <taxon>Bacteria</taxon>
        <taxon>Pseudomonadati</taxon>
        <taxon>Acidobacteriota</taxon>
        <taxon>Terriglobia</taxon>
        <taxon>Terriglobales</taxon>
        <taxon>Acidobacteriaceae</taxon>
        <taxon>Tunturiibacter</taxon>
    </lineage>
</organism>
<name>A0A9X0QID8_9BACT</name>
<dbReference type="RefSeq" id="WP_183980888.1">
    <property type="nucleotide sequence ID" value="NZ_JACHEB010000012.1"/>
</dbReference>
<gene>
    <name evidence="2" type="ORF">HDF14_004660</name>
</gene>
<evidence type="ECO:0000256" key="1">
    <source>
        <dbReference type="SAM" id="MobiDB-lite"/>
    </source>
</evidence>
<keyword evidence="3" id="KW-1185">Reference proteome</keyword>
<protein>
    <submittedName>
        <fullName evidence="2">Uncharacterized protein</fullName>
    </submittedName>
</protein>
<dbReference type="AlphaFoldDB" id="A0A9X0QID8"/>
<dbReference type="EMBL" id="JACHEB010000012">
    <property type="protein sequence ID" value="MBB5331023.1"/>
    <property type="molecule type" value="Genomic_DNA"/>
</dbReference>
<proteinExistence type="predicted"/>
<evidence type="ECO:0000313" key="3">
    <source>
        <dbReference type="Proteomes" id="UP000535182"/>
    </source>
</evidence>
<feature type="region of interest" description="Disordered" evidence="1">
    <location>
        <begin position="1"/>
        <end position="23"/>
    </location>
</feature>
<dbReference type="Proteomes" id="UP000535182">
    <property type="component" value="Unassembled WGS sequence"/>
</dbReference>
<comment type="caution">
    <text evidence="2">The sequence shown here is derived from an EMBL/GenBank/DDBJ whole genome shotgun (WGS) entry which is preliminary data.</text>
</comment>